<name>A0AAE0Z125_9GAST</name>
<feature type="domain" description="PiggyBac transposable element-derived protein" evidence="2">
    <location>
        <begin position="65"/>
        <end position="125"/>
    </location>
</feature>
<accession>A0AAE0Z125</accession>
<dbReference type="EMBL" id="JAWDGP010004935">
    <property type="protein sequence ID" value="KAK3760884.1"/>
    <property type="molecule type" value="Genomic_DNA"/>
</dbReference>
<evidence type="ECO:0000256" key="1">
    <source>
        <dbReference type="SAM" id="MobiDB-lite"/>
    </source>
</evidence>
<reference evidence="3" key="1">
    <citation type="journal article" date="2023" name="G3 (Bethesda)">
        <title>A reference genome for the long-term kleptoplast-retaining sea slug Elysia crispata morphotype clarki.</title>
        <authorList>
            <person name="Eastman K.E."/>
            <person name="Pendleton A.L."/>
            <person name="Shaikh M.A."/>
            <person name="Suttiyut T."/>
            <person name="Ogas R."/>
            <person name="Tomko P."/>
            <person name="Gavelis G."/>
            <person name="Widhalm J.R."/>
            <person name="Wisecaver J.H."/>
        </authorList>
    </citation>
    <scope>NUCLEOTIDE SEQUENCE</scope>
    <source>
        <strain evidence="3">ECLA1</strain>
    </source>
</reference>
<evidence type="ECO:0000313" key="4">
    <source>
        <dbReference type="Proteomes" id="UP001283361"/>
    </source>
</evidence>
<evidence type="ECO:0000259" key="2">
    <source>
        <dbReference type="Pfam" id="PF13843"/>
    </source>
</evidence>
<feature type="region of interest" description="Disordered" evidence="1">
    <location>
        <begin position="1"/>
        <end position="20"/>
    </location>
</feature>
<protein>
    <recommendedName>
        <fullName evidence="2">PiggyBac transposable element-derived protein domain-containing protein</fullName>
    </recommendedName>
</protein>
<organism evidence="3 4">
    <name type="scientific">Elysia crispata</name>
    <name type="common">lettuce slug</name>
    <dbReference type="NCBI Taxonomy" id="231223"/>
    <lineage>
        <taxon>Eukaryota</taxon>
        <taxon>Metazoa</taxon>
        <taxon>Spiralia</taxon>
        <taxon>Lophotrochozoa</taxon>
        <taxon>Mollusca</taxon>
        <taxon>Gastropoda</taxon>
        <taxon>Heterobranchia</taxon>
        <taxon>Euthyneura</taxon>
        <taxon>Panpulmonata</taxon>
        <taxon>Sacoglossa</taxon>
        <taxon>Placobranchoidea</taxon>
        <taxon>Plakobranchidae</taxon>
        <taxon>Elysia</taxon>
    </lineage>
</organism>
<dbReference type="Pfam" id="PF13843">
    <property type="entry name" value="DDE_Tnp_1_7"/>
    <property type="match status" value="1"/>
</dbReference>
<proteinExistence type="predicted"/>
<sequence>MISRIVDTKNLEDQREKGEEWKDTDLEAFPACLVPATALKPNSISAEPLLSPVDRNPLKEFVPGQQKGSQHCCTLTRDFQGTGSDVTCDTYFADLKLAESLRNKLTIVGSAKRNNTFLPREFQEKKVLAA</sequence>
<dbReference type="InterPro" id="IPR029526">
    <property type="entry name" value="PGBD"/>
</dbReference>
<comment type="caution">
    <text evidence="3">The sequence shown here is derived from an EMBL/GenBank/DDBJ whole genome shotgun (WGS) entry which is preliminary data.</text>
</comment>
<evidence type="ECO:0000313" key="3">
    <source>
        <dbReference type="EMBL" id="KAK3760884.1"/>
    </source>
</evidence>
<keyword evidence="4" id="KW-1185">Reference proteome</keyword>
<gene>
    <name evidence="3" type="ORF">RRG08_048100</name>
</gene>
<dbReference type="Proteomes" id="UP001283361">
    <property type="component" value="Unassembled WGS sequence"/>
</dbReference>
<dbReference type="AlphaFoldDB" id="A0AAE0Z125"/>